<evidence type="ECO:0000256" key="1">
    <source>
        <dbReference type="SAM" id="MobiDB-lite"/>
    </source>
</evidence>
<dbReference type="RefSeq" id="XP_031006735.1">
    <property type="nucleotide sequence ID" value="XM_031148470.1"/>
</dbReference>
<organism evidence="2 3">
    <name type="scientific">Lachnellula hyalina</name>
    <dbReference type="NCBI Taxonomy" id="1316788"/>
    <lineage>
        <taxon>Eukaryota</taxon>
        <taxon>Fungi</taxon>
        <taxon>Dikarya</taxon>
        <taxon>Ascomycota</taxon>
        <taxon>Pezizomycotina</taxon>
        <taxon>Leotiomycetes</taxon>
        <taxon>Helotiales</taxon>
        <taxon>Lachnaceae</taxon>
        <taxon>Lachnellula</taxon>
    </lineage>
</organism>
<dbReference type="AlphaFoldDB" id="A0A8H8R3M6"/>
<comment type="caution">
    <text evidence="2">The sequence shown here is derived from an EMBL/GenBank/DDBJ whole genome shotgun (WGS) entry which is preliminary data.</text>
</comment>
<sequence>MVMSIISPKAGTAHNCQKKGHYSQQPHRNKMENHPEIPQQPESISQSRTLQVDFTWKKWKALISEKDDPASKPVYIIDFPFKTAPSLVVKSAADDSTIGTGTLRPISINASCELHGSPIELTAQKRFKTQYTHLSHSFSDTDAPVPMHWTSSSGFTTWNFICLDQNQLPVAKFSASVWAVKKIGNIEFLGEKAMSDAARDEIVVTGFTLYCCMLLRCNSVLSLFGAVFSRPGHDDKGKLGS</sequence>
<protein>
    <submittedName>
        <fullName evidence="2">Uncharacterized protein</fullName>
    </submittedName>
</protein>
<evidence type="ECO:0000313" key="3">
    <source>
        <dbReference type="Proteomes" id="UP000431533"/>
    </source>
</evidence>
<feature type="region of interest" description="Disordered" evidence="1">
    <location>
        <begin position="10"/>
        <end position="46"/>
    </location>
</feature>
<dbReference type="Proteomes" id="UP000431533">
    <property type="component" value="Unassembled WGS sequence"/>
</dbReference>
<dbReference type="EMBL" id="QGMH01000039">
    <property type="protein sequence ID" value="TVY27947.1"/>
    <property type="molecule type" value="Genomic_DNA"/>
</dbReference>
<keyword evidence="3" id="KW-1185">Reference proteome</keyword>
<accession>A0A8H8R3M6</accession>
<evidence type="ECO:0000313" key="2">
    <source>
        <dbReference type="EMBL" id="TVY27947.1"/>
    </source>
</evidence>
<dbReference type="OrthoDB" id="4725912at2759"/>
<dbReference type="GeneID" id="41983698"/>
<proteinExistence type="predicted"/>
<reference evidence="2 3" key="1">
    <citation type="submission" date="2018-05" db="EMBL/GenBank/DDBJ databases">
        <title>Genome sequencing and assembly of the regulated plant pathogen Lachnellula willkommii and related sister species for the development of diagnostic species identification markers.</title>
        <authorList>
            <person name="Giroux E."/>
            <person name="Bilodeau G."/>
        </authorList>
    </citation>
    <scope>NUCLEOTIDE SEQUENCE [LARGE SCALE GENOMIC DNA]</scope>
    <source>
        <strain evidence="2 3">CBS 185.66</strain>
    </source>
</reference>
<name>A0A8H8R3M6_9HELO</name>
<gene>
    <name evidence="2" type="ORF">LHYA1_G003500</name>
</gene>